<organism evidence="1">
    <name type="scientific">marine sediment metagenome</name>
    <dbReference type="NCBI Taxonomy" id="412755"/>
    <lineage>
        <taxon>unclassified sequences</taxon>
        <taxon>metagenomes</taxon>
        <taxon>ecological metagenomes</taxon>
    </lineage>
</organism>
<accession>X1VV80</accession>
<comment type="caution">
    <text evidence="1">The sequence shown here is derived from an EMBL/GenBank/DDBJ whole genome shotgun (WGS) entry which is preliminary data.</text>
</comment>
<feature type="non-terminal residue" evidence="1">
    <location>
        <position position="1"/>
    </location>
</feature>
<dbReference type="AlphaFoldDB" id="X1VV80"/>
<name>X1VV80_9ZZZZ</name>
<proteinExistence type="predicted"/>
<reference evidence="1" key="1">
    <citation type="journal article" date="2014" name="Front. Microbiol.">
        <title>High frequency of phylogenetically diverse reductive dehalogenase-homologous genes in deep subseafloor sedimentary metagenomes.</title>
        <authorList>
            <person name="Kawai M."/>
            <person name="Futagami T."/>
            <person name="Toyoda A."/>
            <person name="Takaki Y."/>
            <person name="Nishi S."/>
            <person name="Hori S."/>
            <person name="Arai W."/>
            <person name="Tsubouchi T."/>
            <person name="Morono Y."/>
            <person name="Uchiyama I."/>
            <person name="Ito T."/>
            <person name="Fujiyama A."/>
            <person name="Inagaki F."/>
            <person name="Takami H."/>
        </authorList>
    </citation>
    <scope>NUCLEOTIDE SEQUENCE</scope>
    <source>
        <strain evidence="1">Expedition CK06-06</strain>
    </source>
</reference>
<sequence>KLVENLQRVKKITPNYPVLNPGDEYTIKNNSRAIVVPLMRVEV</sequence>
<evidence type="ECO:0000313" key="1">
    <source>
        <dbReference type="EMBL" id="GAJ14365.1"/>
    </source>
</evidence>
<gene>
    <name evidence="1" type="ORF">S12H4_47940</name>
</gene>
<dbReference type="EMBL" id="BARW01029901">
    <property type="protein sequence ID" value="GAJ14365.1"/>
    <property type="molecule type" value="Genomic_DNA"/>
</dbReference>
<protein>
    <submittedName>
        <fullName evidence="1">Uncharacterized protein</fullName>
    </submittedName>
</protein>